<name>A0AAD7DMW2_MYCRO</name>
<feature type="region of interest" description="Disordered" evidence="1">
    <location>
        <begin position="1"/>
        <end position="64"/>
    </location>
</feature>
<feature type="compositionally biased region" description="Basic and acidic residues" evidence="1">
    <location>
        <begin position="15"/>
        <end position="24"/>
    </location>
</feature>
<reference evidence="2" key="1">
    <citation type="submission" date="2023-03" db="EMBL/GenBank/DDBJ databases">
        <title>Massive genome expansion in bonnet fungi (Mycena s.s.) driven by repeated elements and novel gene families across ecological guilds.</title>
        <authorList>
            <consortium name="Lawrence Berkeley National Laboratory"/>
            <person name="Harder C.B."/>
            <person name="Miyauchi S."/>
            <person name="Viragh M."/>
            <person name="Kuo A."/>
            <person name="Thoen E."/>
            <person name="Andreopoulos B."/>
            <person name="Lu D."/>
            <person name="Skrede I."/>
            <person name="Drula E."/>
            <person name="Henrissat B."/>
            <person name="Morin E."/>
            <person name="Kohler A."/>
            <person name="Barry K."/>
            <person name="LaButti K."/>
            <person name="Morin E."/>
            <person name="Salamov A."/>
            <person name="Lipzen A."/>
            <person name="Mereny Z."/>
            <person name="Hegedus B."/>
            <person name="Baldrian P."/>
            <person name="Stursova M."/>
            <person name="Weitz H."/>
            <person name="Taylor A."/>
            <person name="Grigoriev I.V."/>
            <person name="Nagy L.G."/>
            <person name="Martin F."/>
            <person name="Kauserud H."/>
        </authorList>
    </citation>
    <scope>NUCLEOTIDE SEQUENCE</scope>
    <source>
        <strain evidence="2">CBHHK067</strain>
    </source>
</reference>
<proteinExistence type="predicted"/>
<comment type="caution">
    <text evidence="2">The sequence shown here is derived from an EMBL/GenBank/DDBJ whole genome shotgun (WGS) entry which is preliminary data.</text>
</comment>
<feature type="compositionally biased region" description="Basic and acidic residues" evidence="1">
    <location>
        <begin position="32"/>
        <end position="48"/>
    </location>
</feature>
<feature type="compositionally biased region" description="Polar residues" evidence="1">
    <location>
        <begin position="49"/>
        <end position="64"/>
    </location>
</feature>
<accession>A0AAD7DMW2</accession>
<organism evidence="2 3">
    <name type="scientific">Mycena rosella</name>
    <name type="common">Pink bonnet</name>
    <name type="synonym">Agaricus rosellus</name>
    <dbReference type="NCBI Taxonomy" id="1033263"/>
    <lineage>
        <taxon>Eukaryota</taxon>
        <taxon>Fungi</taxon>
        <taxon>Dikarya</taxon>
        <taxon>Basidiomycota</taxon>
        <taxon>Agaricomycotina</taxon>
        <taxon>Agaricomycetes</taxon>
        <taxon>Agaricomycetidae</taxon>
        <taxon>Agaricales</taxon>
        <taxon>Marasmiineae</taxon>
        <taxon>Mycenaceae</taxon>
        <taxon>Mycena</taxon>
    </lineage>
</organism>
<evidence type="ECO:0000313" key="2">
    <source>
        <dbReference type="EMBL" id="KAJ7693339.1"/>
    </source>
</evidence>
<dbReference type="EMBL" id="JARKIE010000046">
    <property type="protein sequence ID" value="KAJ7693339.1"/>
    <property type="molecule type" value="Genomic_DNA"/>
</dbReference>
<protein>
    <submittedName>
        <fullName evidence="2">Uncharacterized protein</fullName>
    </submittedName>
</protein>
<evidence type="ECO:0000256" key="1">
    <source>
        <dbReference type="SAM" id="MobiDB-lite"/>
    </source>
</evidence>
<dbReference type="Proteomes" id="UP001221757">
    <property type="component" value="Unassembled WGS sequence"/>
</dbReference>
<keyword evidence="3" id="KW-1185">Reference proteome</keyword>
<dbReference type="AlphaFoldDB" id="A0AAD7DMW2"/>
<evidence type="ECO:0000313" key="3">
    <source>
        <dbReference type="Proteomes" id="UP001221757"/>
    </source>
</evidence>
<sequence length="64" mass="7520">MTVSDGRRKHATITKRREKDERKNKMNWAENNQKKDVEKGKCKSEKKNVASTELNQCTTRRGIQ</sequence>
<gene>
    <name evidence="2" type="ORF">B0H17DRAFT_499547</name>
</gene>